<feature type="region of interest" description="Disordered" evidence="1">
    <location>
        <begin position="1"/>
        <end position="40"/>
    </location>
</feature>
<keyword evidence="3" id="KW-1185">Reference proteome</keyword>
<proteinExistence type="predicted"/>
<dbReference type="Proteomes" id="UP001159405">
    <property type="component" value="Unassembled WGS sequence"/>
</dbReference>
<feature type="compositionally biased region" description="Basic and acidic residues" evidence="1">
    <location>
        <begin position="21"/>
        <end position="30"/>
    </location>
</feature>
<dbReference type="PANTHER" id="PTHR37162:SF1">
    <property type="entry name" value="BED-TYPE DOMAIN-CONTAINING PROTEIN"/>
    <property type="match status" value="1"/>
</dbReference>
<gene>
    <name evidence="2" type="ORF">PLOB_00048750</name>
</gene>
<reference evidence="2 3" key="1">
    <citation type="submission" date="2022-05" db="EMBL/GenBank/DDBJ databases">
        <authorList>
            <consortium name="Genoscope - CEA"/>
            <person name="William W."/>
        </authorList>
    </citation>
    <scope>NUCLEOTIDE SEQUENCE [LARGE SCALE GENOMIC DNA]</scope>
</reference>
<feature type="non-terminal residue" evidence="2">
    <location>
        <position position="297"/>
    </location>
</feature>
<feature type="compositionally biased region" description="Basic residues" evidence="1">
    <location>
        <begin position="31"/>
        <end position="40"/>
    </location>
</feature>
<evidence type="ECO:0000313" key="2">
    <source>
        <dbReference type="EMBL" id="CAH3151799.1"/>
    </source>
</evidence>
<evidence type="ECO:0000256" key="1">
    <source>
        <dbReference type="SAM" id="MobiDB-lite"/>
    </source>
</evidence>
<feature type="compositionally biased region" description="Basic and acidic residues" evidence="1">
    <location>
        <begin position="1"/>
        <end position="12"/>
    </location>
</feature>
<protein>
    <submittedName>
        <fullName evidence="2">Uncharacterized protein</fullName>
    </submittedName>
</protein>
<organism evidence="2 3">
    <name type="scientific">Porites lobata</name>
    <dbReference type="NCBI Taxonomy" id="104759"/>
    <lineage>
        <taxon>Eukaryota</taxon>
        <taxon>Metazoa</taxon>
        <taxon>Cnidaria</taxon>
        <taxon>Anthozoa</taxon>
        <taxon>Hexacorallia</taxon>
        <taxon>Scleractinia</taxon>
        <taxon>Fungiina</taxon>
        <taxon>Poritidae</taxon>
        <taxon>Porites</taxon>
    </lineage>
</organism>
<dbReference type="EMBL" id="CALNXK010000092">
    <property type="protein sequence ID" value="CAH3151799.1"/>
    <property type="molecule type" value="Genomic_DNA"/>
</dbReference>
<evidence type="ECO:0000313" key="3">
    <source>
        <dbReference type="Proteomes" id="UP001159405"/>
    </source>
</evidence>
<accession>A0ABN8PVU5</accession>
<comment type="caution">
    <text evidence="2">The sequence shown here is derived from an EMBL/GenBank/DDBJ whole genome shotgun (WGS) entry which is preliminary data.</text>
</comment>
<dbReference type="PANTHER" id="PTHR37162">
    <property type="entry name" value="HAT FAMILY DIMERISATION DOMAINCONTAINING PROTEIN-RELATED"/>
    <property type="match status" value="1"/>
</dbReference>
<sequence>MADKAKRHDRDSGGSNCDSSEDSRNNDQKQARKKKKKYKTRYSKEWEKTYPFLKVFPTSVSEKEYKFHCSCCNSNLSCVQGGMNDVAKHASTPKHKVNEKAATNSSLRRFLRKLAEEDPTTVHPSIQAEVKMTMMIVHHNTFFNLSDHLTQIVKSEFQGSAAAQNFACGPVLYYVSVRWLCLERCLDRELKKYHALKSYFLSQHESDNRFKRLNELFQRPMSEIYLMFFQSAIALLTNFNRFLQREDPLIYLMHTQMETFLKKLAVKFIRPEKVMEHKEKFGTFKGLNISLENQRAD</sequence>
<name>A0ABN8PVU5_9CNID</name>